<keyword evidence="1" id="KW-1185">Reference proteome</keyword>
<protein>
    <submittedName>
        <fullName evidence="2">ZP domain-containing protein</fullName>
    </submittedName>
</protein>
<accession>A0A0N5CDR7</accession>
<dbReference type="WBParaSite" id="SPAL_0001601100.1">
    <property type="protein sequence ID" value="SPAL_0001601100.1"/>
    <property type="gene ID" value="SPAL_0001601100"/>
</dbReference>
<name>A0A0N5CDR7_STREA</name>
<reference evidence="2" key="1">
    <citation type="submission" date="2017-02" db="UniProtKB">
        <authorList>
            <consortium name="WormBaseParasite"/>
        </authorList>
    </citation>
    <scope>IDENTIFICATION</scope>
</reference>
<evidence type="ECO:0000313" key="1">
    <source>
        <dbReference type="Proteomes" id="UP000046392"/>
    </source>
</evidence>
<proteinExistence type="predicted"/>
<organism evidence="1 2">
    <name type="scientific">Strongyloides papillosus</name>
    <name type="common">Intestinal threadworm</name>
    <dbReference type="NCBI Taxonomy" id="174720"/>
    <lineage>
        <taxon>Eukaryota</taxon>
        <taxon>Metazoa</taxon>
        <taxon>Ecdysozoa</taxon>
        <taxon>Nematoda</taxon>
        <taxon>Chromadorea</taxon>
        <taxon>Rhabditida</taxon>
        <taxon>Tylenchina</taxon>
        <taxon>Panagrolaimomorpha</taxon>
        <taxon>Strongyloidoidea</taxon>
        <taxon>Strongyloididae</taxon>
        <taxon>Strongyloides</taxon>
    </lineage>
</organism>
<evidence type="ECO:0000313" key="2">
    <source>
        <dbReference type="WBParaSite" id="SPAL_0001601100.1"/>
    </source>
</evidence>
<dbReference type="Proteomes" id="UP000046392">
    <property type="component" value="Unplaced"/>
</dbReference>
<sequence>METRQILASAVICIATLSNNNTLNNKSDGKTFNVECTINGILNHTFYDANSFNDKNTIDYKCLFDGISSLFINKHVICISQQVKIYYCTFLYLKTNDPCGEGGSDCERAVVECYKDIDSQGIYGNDNDMVYNGLDYHANDLLLLLLFIPSQPFKLKDPHATPLISVIRNRNHRINKSFTTYLRQIFWMNFNTFTNKLWR</sequence>
<dbReference type="AlphaFoldDB" id="A0A0N5CDR7"/>